<accession>T1GHA7</accession>
<name>T1GHA7_MEGSC</name>
<dbReference type="STRING" id="36166.T1GHA7"/>
<protein>
    <submittedName>
        <fullName evidence="2">Uncharacterized protein</fullName>
    </submittedName>
</protein>
<evidence type="ECO:0000313" key="2">
    <source>
        <dbReference type="EnsemblMetazoa" id="MESCA002797-PA"/>
    </source>
</evidence>
<keyword evidence="3" id="KW-1185">Reference proteome</keyword>
<feature type="compositionally biased region" description="Polar residues" evidence="1">
    <location>
        <begin position="288"/>
        <end position="300"/>
    </location>
</feature>
<feature type="compositionally biased region" description="Low complexity" evidence="1">
    <location>
        <begin position="19"/>
        <end position="30"/>
    </location>
</feature>
<dbReference type="EnsemblMetazoa" id="MESCA002797-RA">
    <property type="protein sequence ID" value="MESCA002797-PA"/>
    <property type="gene ID" value="MESCA002797"/>
</dbReference>
<dbReference type="HOGENOM" id="CLU_704550_0_0_1"/>
<dbReference type="Proteomes" id="UP000015102">
    <property type="component" value="Unassembled WGS sequence"/>
</dbReference>
<feature type="region of interest" description="Disordered" evidence="1">
    <location>
        <begin position="286"/>
        <end position="331"/>
    </location>
</feature>
<organism evidence="2 3">
    <name type="scientific">Megaselia scalaris</name>
    <name type="common">Humpbacked fly</name>
    <name type="synonym">Phora scalaris</name>
    <dbReference type="NCBI Taxonomy" id="36166"/>
    <lineage>
        <taxon>Eukaryota</taxon>
        <taxon>Metazoa</taxon>
        <taxon>Ecdysozoa</taxon>
        <taxon>Arthropoda</taxon>
        <taxon>Hexapoda</taxon>
        <taxon>Insecta</taxon>
        <taxon>Pterygota</taxon>
        <taxon>Neoptera</taxon>
        <taxon>Endopterygota</taxon>
        <taxon>Diptera</taxon>
        <taxon>Brachycera</taxon>
        <taxon>Muscomorpha</taxon>
        <taxon>Platypezoidea</taxon>
        <taxon>Phoridae</taxon>
        <taxon>Megaseliini</taxon>
        <taxon>Megaselia</taxon>
    </lineage>
</organism>
<evidence type="ECO:0000256" key="1">
    <source>
        <dbReference type="SAM" id="MobiDB-lite"/>
    </source>
</evidence>
<dbReference type="AlphaFoldDB" id="T1GHA7"/>
<dbReference type="EMBL" id="CAQQ02009274">
    <property type="status" value="NOT_ANNOTATED_CDS"/>
    <property type="molecule type" value="Genomic_DNA"/>
</dbReference>
<reference evidence="3" key="1">
    <citation type="submission" date="2013-02" db="EMBL/GenBank/DDBJ databases">
        <authorList>
            <person name="Hughes D."/>
        </authorList>
    </citation>
    <scope>NUCLEOTIDE SEQUENCE</scope>
    <source>
        <strain>Durham</strain>
        <strain evidence="3">NC isolate 2 -- Noor lab</strain>
    </source>
</reference>
<dbReference type="EMBL" id="CAQQ02009273">
    <property type="status" value="NOT_ANNOTATED_CDS"/>
    <property type="molecule type" value="Genomic_DNA"/>
</dbReference>
<sequence>MERSTLSLNNVKPTPPPSSIKKSSYSTVKSLNSNTSQPLPINNILITPLKVDTMKKDQIEENIELQSETDMMQSPSDDDNDVVIATMISPSPTRASIPQACSSFIKFKSLPRKFENLKIRELRNSIEYEIDNANLIKATTESYEDDKYTTPSAYSCYSCGLVHSNPILCCLSQSSSTATLTSSLSSLSPTTTTSVSLSSAEISDYTASTSLISQSQNRKIPIKTKSLDAHFLHNHHNKRIIVYQTESDILNEELAIERSVTTASKAISPQTDLCCGITLAKEQELQRKQSSLPKTSNSDNRPIYPNVPYSPYGSPYNSPRSNRRKTPLRESRRISIERSGSFLQLNQYKLMDQIGQISLREFDLNIMGLEKFPINIWLVFINVTPPKIIFTI</sequence>
<feature type="compositionally biased region" description="Polar residues" evidence="1">
    <location>
        <begin position="1"/>
        <end position="10"/>
    </location>
</feature>
<reference evidence="2" key="2">
    <citation type="submission" date="2015-06" db="UniProtKB">
        <authorList>
            <consortium name="EnsemblMetazoa"/>
        </authorList>
    </citation>
    <scope>IDENTIFICATION</scope>
</reference>
<feature type="region of interest" description="Disordered" evidence="1">
    <location>
        <begin position="1"/>
        <end position="33"/>
    </location>
</feature>
<feature type="compositionally biased region" description="Low complexity" evidence="1">
    <location>
        <begin position="304"/>
        <end position="320"/>
    </location>
</feature>
<dbReference type="EMBL" id="CAQQ02009276">
    <property type="status" value="NOT_ANNOTATED_CDS"/>
    <property type="molecule type" value="Genomic_DNA"/>
</dbReference>
<dbReference type="EMBL" id="CAQQ02009275">
    <property type="status" value="NOT_ANNOTATED_CDS"/>
    <property type="molecule type" value="Genomic_DNA"/>
</dbReference>
<proteinExistence type="predicted"/>
<evidence type="ECO:0000313" key="3">
    <source>
        <dbReference type="Proteomes" id="UP000015102"/>
    </source>
</evidence>